<dbReference type="RefSeq" id="WP_348945232.1">
    <property type="nucleotide sequence ID" value="NZ_CP157355.1"/>
</dbReference>
<dbReference type="SUPFAM" id="SSF53335">
    <property type="entry name" value="S-adenosyl-L-methionine-dependent methyltransferases"/>
    <property type="match status" value="1"/>
</dbReference>
<evidence type="ECO:0000259" key="1">
    <source>
        <dbReference type="Pfam" id="PF13847"/>
    </source>
</evidence>
<dbReference type="PANTHER" id="PTHR42912">
    <property type="entry name" value="METHYLTRANSFERASE"/>
    <property type="match status" value="1"/>
</dbReference>
<dbReference type="EMBL" id="CP157355">
    <property type="protein sequence ID" value="XBM00905.1"/>
    <property type="molecule type" value="Genomic_DNA"/>
</dbReference>
<accession>A0AAU7F866</accession>
<dbReference type="Pfam" id="PF13847">
    <property type="entry name" value="Methyltransf_31"/>
    <property type="match status" value="1"/>
</dbReference>
<dbReference type="InterPro" id="IPR029063">
    <property type="entry name" value="SAM-dependent_MTases_sf"/>
</dbReference>
<protein>
    <submittedName>
        <fullName evidence="2">Methyltransferase domain-containing protein</fullName>
    </submittedName>
</protein>
<dbReference type="InterPro" id="IPR050508">
    <property type="entry name" value="Methyltransf_Superfamily"/>
</dbReference>
<dbReference type="KEGG" id="cmav:ABHF33_01065"/>
<reference evidence="2" key="1">
    <citation type="submission" date="2024-05" db="EMBL/GenBank/DDBJ databases">
        <authorList>
            <person name="Yang L."/>
            <person name="Pan L."/>
        </authorList>
    </citation>
    <scope>NUCLEOTIDE SEQUENCE</scope>
    <source>
        <strain evidence="2">FCG-7</strain>
    </source>
</reference>
<name>A0AAU7F866_9NEIS</name>
<dbReference type="PANTHER" id="PTHR42912:SF80">
    <property type="entry name" value="METHYLTRANSFERASE DOMAIN-CONTAINING PROTEIN"/>
    <property type="match status" value="1"/>
</dbReference>
<keyword evidence="2" id="KW-0489">Methyltransferase</keyword>
<proteinExistence type="predicted"/>
<dbReference type="Gene3D" id="3.40.50.150">
    <property type="entry name" value="Vaccinia Virus protein VP39"/>
    <property type="match status" value="1"/>
</dbReference>
<evidence type="ECO:0000313" key="2">
    <source>
        <dbReference type="EMBL" id="XBM00905.1"/>
    </source>
</evidence>
<keyword evidence="2" id="KW-0808">Transferase</keyword>
<dbReference type="GO" id="GO:0032259">
    <property type="term" value="P:methylation"/>
    <property type="evidence" value="ECO:0007669"/>
    <property type="project" value="UniProtKB-KW"/>
</dbReference>
<organism evidence="2">
    <name type="scientific">Chitinibacter mangrovi</name>
    <dbReference type="NCBI Taxonomy" id="3153927"/>
    <lineage>
        <taxon>Bacteria</taxon>
        <taxon>Pseudomonadati</taxon>
        <taxon>Pseudomonadota</taxon>
        <taxon>Betaproteobacteria</taxon>
        <taxon>Neisseriales</taxon>
        <taxon>Chitinibacteraceae</taxon>
        <taxon>Chitinibacter</taxon>
    </lineage>
</organism>
<sequence>MANLQKDTPGLAEQYDDVSDLQFEHGKLLLQGLAFKNGDHLLDVGAGTGRLVALAASDYVGANGQVIGIDPLPLRINIAQERARHLALANLRFELGRAEHLVGFDDARFDAVVLNSVYHWLPHKDQVLGEAWRVLKIGGRIGISSAALEQPHDIQRLAARDRQ</sequence>
<dbReference type="AlphaFoldDB" id="A0AAU7F866"/>
<gene>
    <name evidence="2" type="ORF">ABHF33_01065</name>
</gene>
<dbReference type="InterPro" id="IPR025714">
    <property type="entry name" value="Methyltranfer_dom"/>
</dbReference>
<feature type="domain" description="Methyltransferase" evidence="1">
    <location>
        <begin position="36"/>
        <end position="151"/>
    </location>
</feature>
<dbReference type="GO" id="GO:0008168">
    <property type="term" value="F:methyltransferase activity"/>
    <property type="evidence" value="ECO:0007669"/>
    <property type="project" value="UniProtKB-KW"/>
</dbReference>
<dbReference type="CDD" id="cd02440">
    <property type="entry name" value="AdoMet_MTases"/>
    <property type="match status" value="1"/>
</dbReference>